<sequence length="492" mass="55972">MSRCFPFPPPGYEKKIRTDEADPLVKEKNKEKKHKKDKEKKESKEKKSKDRSKDKQKERKEKKEKHKDRKDKEKDKEKHKPLEEKKAEVLTINGHREKLVTNTVQKHCNGESKYVQDLARRIRYEEEATGSQTAPETSYPHQKNLGTTGKESENSSFFPIQETNHRDDEDKRINTQKKFSVVKSVENAVPGVSFGADQKRAEAMGKPMESKDQMRQTESPEKRHRKESVSKSDKPRDKEGIKKNEANDRDINKEKKEEKTESINKTPQEKPKLIGEPKVRERENDSLDCKPPDVSWEGAKNLIPQGNLGKRKDPETNGFLYENGSTPYKLQRHSASVSSVENGRTLGSHRSPPMPASEVQGVACKPEVKEVRINGKPEVKEVRTNGFVVSGEKQKVCPPNALAATMKVKVKENGAASGKPPHPDLKYLNQILNVPQRELLLVVDDDEEWLFGQSLKKARTESPDSGESLQVWNKAFSIESADIVALPYVVPF</sequence>
<comment type="caution">
    <text evidence="2">The sequence shown here is derived from an EMBL/GenBank/DDBJ whole genome shotgun (WGS) entry which is preliminary data.</text>
</comment>
<evidence type="ECO:0000313" key="2">
    <source>
        <dbReference type="EMBL" id="KAL1198849.1"/>
    </source>
</evidence>
<feature type="compositionally biased region" description="Polar residues" evidence="1">
    <location>
        <begin position="323"/>
        <end position="342"/>
    </location>
</feature>
<evidence type="ECO:0000313" key="3">
    <source>
        <dbReference type="Proteomes" id="UP001558713"/>
    </source>
</evidence>
<feature type="region of interest" description="Disordered" evidence="1">
    <location>
        <begin position="125"/>
        <end position="363"/>
    </location>
</feature>
<gene>
    <name evidence="2" type="ORF">V5N11_008469</name>
</gene>
<feature type="compositionally biased region" description="Basic and acidic residues" evidence="1">
    <location>
        <begin position="163"/>
        <end position="173"/>
    </location>
</feature>
<keyword evidence="3" id="KW-1185">Reference proteome</keyword>
<organism evidence="2 3">
    <name type="scientific">Cardamine amara subsp. amara</name>
    <dbReference type="NCBI Taxonomy" id="228776"/>
    <lineage>
        <taxon>Eukaryota</taxon>
        <taxon>Viridiplantae</taxon>
        <taxon>Streptophyta</taxon>
        <taxon>Embryophyta</taxon>
        <taxon>Tracheophyta</taxon>
        <taxon>Spermatophyta</taxon>
        <taxon>Magnoliopsida</taxon>
        <taxon>eudicotyledons</taxon>
        <taxon>Gunneridae</taxon>
        <taxon>Pentapetalae</taxon>
        <taxon>rosids</taxon>
        <taxon>malvids</taxon>
        <taxon>Brassicales</taxon>
        <taxon>Brassicaceae</taxon>
        <taxon>Cardamineae</taxon>
        <taxon>Cardamine</taxon>
    </lineage>
</organism>
<name>A0ABD1A717_CARAN</name>
<dbReference type="PANTHER" id="PTHR34660:SF3">
    <property type="entry name" value="RRM DOMAIN-CONTAINING PROTEIN"/>
    <property type="match status" value="1"/>
</dbReference>
<reference evidence="2 3" key="1">
    <citation type="submission" date="2024-04" db="EMBL/GenBank/DDBJ databases">
        <title>Genome assembly C_amara_ONT_v2.</title>
        <authorList>
            <person name="Yant L."/>
            <person name="Moore C."/>
            <person name="Slenker M."/>
        </authorList>
    </citation>
    <scope>NUCLEOTIDE SEQUENCE [LARGE SCALE GENOMIC DNA]</scope>
    <source>
        <tissue evidence="2">Leaf</tissue>
    </source>
</reference>
<dbReference type="Proteomes" id="UP001558713">
    <property type="component" value="Unassembled WGS sequence"/>
</dbReference>
<feature type="compositionally biased region" description="Basic and acidic residues" evidence="1">
    <location>
        <begin position="70"/>
        <end position="94"/>
    </location>
</feature>
<protein>
    <recommendedName>
        <fullName evidence="4">Myb-like protein X</fullName>
    </recommendedName>
</protein>
<accession>A0ABD1A717</accession>
<proteinExistence type="predicted"/>
<feature type="compositionally biased region" description="Basic and acidic residues" evidence="1">
    <location>
        <begin position="197"/>
        <end position="291"/>
    </location>
</feature>
<feature type="compositionally biased region" description="Polar residues" evidence="1">
    <location>
        <begin position="129"/>
        <end position="162"/>
    </location>
</feature>
<evidence type="ECO:0000256" key="1">
    <source>
        <dbReference type="SAM" id="MobiDB-lite"/>
    </source>
</evidence>
<dbReference type="PANTHER" id="PTHR34660">
    <property type="entry name" value="MYB-LIKE PROTEIN X"/>
    <property type="match status" value="1"/>
</dbReference>
<dbReference type="AlphaFoldDB" id="A0ABD1A717"/>
<feature type="compositionally biased region" description="Basic and acidic residues" evidence="1">
    <location>
        <begin position="39"/>
        <end position="61"/>
    </location>
</feature>
<feature type="compositionally biased region" description="Basic and acidic residues" evidence="1">
    <location>
        <begin position="12"/>
        <end position="30"/>
    </location>
</feature>
<evidence type="ECO:0008006" key="4">
    <source>
        <dbReference type="Google" id="ProtNLM"/>
    </source>
</evidence>
<feature type="compositionally biased region" description="Pro residues" evidence="1">
    <location>
        <begin position="1"/>
        <end position="11"/>
    </location>
</feature>
<dbReference type="EMBL" id="JBANAX010000657">
    <property type="protein sequence ID" value="KAL1198849.1"/>
    <property type="molecule type" value="Genomic_DNA"/>
</dbReference>
<feature type="region of interest" description="Disordered" evidence="1">
    <location>
        <begin position="1"/>
        <end position="94"/>
    </location>
</feature>